<organism evidence="1 2">
    <name type="scientific">Steinernema carpocapsae</name>
    <name type="common">Entomopathogenic nematode</name>
    <dbReference type="NCBI Taxonomy" id="34508"/>
    <lineage>
        <taxon>Eukaryota</taxon>
        <taxon>Metazoa</taxon>
        <taxon>Ecdysozoa</taxon>
        <taxon>Nematoda</taxon>
        <taxon>Chromadorea</taxon>
        <taxon>Rhabditida</taxon>
        <taxon>Tylenchina</taxon>
        <taxon>Panagrolaimomorpha</taxon>
        <taxon>Strongyloidoidea</taxon>
        <taxon>Steinernematidae</taxon>
        <taxon>Steinernema</taxon>
    </lineage>
</organism>
<proteinExistence type="predicted"/>
<dbReference type="EMBL" id="AZBU02000006">
    <property type="protein sequence ID" value="TKR73108.1"/>
    <property type="molecule type" value="Genomic_DNA"/>
</dbReference>
<evidence type="ECO:0000313" key="2">
    <source>
        <dbReference type="Proteomes" id="UP000298663"/>
    </source>
</evidence>
<comment type="caution">
    <text evidence="1">The sequence shown here is derived from an EMBL/GenBank/DDBJ whole genome shotgun (WGS) entry which is preliminary data.</text>
</comment>
<name>A0A4U5MTT4_STECR</name>
<evidence type="ECO:0000313" key="1">
    <source>
        <dbReference type="EMBL" id="TKR73108.1"/>
    </source>
</evidence>
<sequence length="82" mass="9694">MLRNVWYRLSLTNLLTMSLKLHNVLKTQITLSKSNRFYVPRQTIPSIITECCLTLDYLTNDFYMMLKAYWSLKTGSKKLLLT</sequence>
<reference evidence="1 2" key="1">
    <citation type="journal article" date="2015" name="Genome Biol.">
        <title>Comparative genomics of Steinernema reveals deeply conserved gene regulatory networks.</title>
        <authorList>
            <person name="Dillman A.R."/>
            <person name="Macchietto M."/>
            <person name="Porter C.F."/>
            <person name="Rogers A."/>
            <person name="Williams B."/>
            <person name="Antoshechkin I."/>
            <person name="Lee M.M."/>
            <person name="Goodwin Z."/>
            <person name="Lu X."/>
            <person name="Lewis E.E."/>
            <person name="Goodrich-Blair H."/>
            <person name="Stock S.P."/>
            <person name="Adams B.J."/>
            <person name="Sternberg P.W."/>
            <person name="Mortazavi A."/>
        </authorList>
    </citation>
    <scope>NUCLEOTIDE SEQUENCE [LARGE SCALE GENOMIC DNA]</scope>
    <source>
        <strain evidence="1 2">ALL</strain>
    </source>
</reference>
<keyword evidence="2" id="KW-1185">Reference proteome</keyword>
<gene>
    <name evidence="1" type="ORF">L596_020459</name>
</gene>
<dbReference type="Proteomes" id="UP000298663">
    <property type="component" value="Unassembled WGS sequence"/>
</dbReference>
<reference evidence="1 2" key="2">
    <citation type="journal article" date="2019" name="G3 (Bethesda)">
        <title>Hybrid Assembly of the Genome of the Entomopathogenic Nematode Steinernema carpocapsae Identifies the X-Chromosome.</title>
        <authorList>
            <person name="Serra L."/>
            <person name="Macchietto M."/>
            <person name="Macias-Munoz A."/>
            <person name="McGill C.J."/>
            <person name="Rodriguez I.M."/>
            <person name="Rodriguez B."/>
            <person name="Murad R."/>
            <person name="Mortazavi A."/>
        </authorList>
    </citation>
    <scope>NUCLEOTIDE SEQUENCE [LARGE SCALE GENOMIC DNA]</scope>
    <source>
        <strain evidence="1 2">ALL</strain>
    </source>
</reference>
<accession>A0A4U5MTT4</accession>
<dbReference type="AlphaFoldDB" id="A0A4U5MTT4"/>
<protein>
    <submittedName>
        <fullName evidence="1">Uncharacterized protein</fullName>
    </submittedName>
</protein>